<keyword evidence="1" id="KW-0732">Signal</keyword>
<feature type="signal peptide" evidence="1">
    <location>
        <begin position="1"/>
        <end position="15"/>
    </location>
</feature>
<keyword evidence="3" id="KW-1185">Reference proteome</keyword>
<dbReference type="Proteomes" id="UP000054771">
    <property type="component" value="Unassembled WGS sequence"/>
</dbReference>
<organism evidence="2 3">
    <name type="scientific">Aspergillus calidoustus</name>
    <dbReference type="NCBI Taxonomy" id="454130"/>
    <lineage>
        <taxon>Eukaryota</taxon>
        <taxon>Fungi</taxon>
        <taxon>Dikarya</taxon>
        <taxon>Ascomycota</taxon>
        <taxon>Pezizomycotina</taxon>
        <taxon>Eurotiomycetes</taxon>
        <taxon>Eurotiomycetidae</taxon>
        <taxon>Eurotiales</taxon>
        <taxon>Aspergillaceae</taxon>
        <taxon>Aspergillus</taxon>
        <taxon>Aspergillus subgen. Nidulantes</taxon>
    </lineage>
</organism>
<protein>
    <recommendedName>
        <fullName evidence="4">SnoaL-like domain-containing protein</fullName>
    </recommendedName>
</protein>
<evidence type="ECO:0000313" key="2">
    <source>
        <dbReference type="EMBL" id="CEL11168.1"/>
    </source>
</evidence>
<name>A0A0U5GHJ2_ASPCI</name>
<dbReference type="SUPFAM" id="SSF54427">
    <property type="entry name" value="NTF2-like"/>
    <property type="match status" value="1"/>
</dbReference>
<accession>A0A0U5GHJ2</accession>
<dbReference type="Gene3D" id="3.10.450.50">
    <property type="match status" value="1"/>
</dbReference>
<proteinExistence type="predicted"/>
<dbReference type="AlphaFoldDB" id="A0A0U5GHJ2"/>
<evidence type="ECO:0008006" key="4">
    <source>
        <dbReference type="Google" id="ProtNLM"/>
    </source>
</evidence>
<dbReference type="OMA" id="PFYWDVA"/>
<gene>
    <name evidence="2" type="ORF">ASPCAL14273</name>
</gene>
<feature type="chain" id="PRO_5012859354" description="SnoaL-like domain-containing protein" evidence="1">
    <location>
        <begin position="16"/>
        <end position="184"/>
    </location>
</feature>
<dbReference type="InterPro" id="IPR032710">
    <property type="entry name" value="NTF2-like_dom_sf"/>
</dbReference>
<evidence type="ECO:0000256" key="1">
    <source>
        <dbReference type="SAM" id="SignalP"/>
    </source>
</evidence>
<evidence type="ECO:0000313" key="3">
    <source>
        <dbReference type="Proteomes" id="UP000054771"/>
    </source>
</evidence>
<dbReference type="OrthoDB" id="4158114at2759"/>
<dbReference type="EMBL" id="CDMC01000023">
    <property type="protein sequence ID" value="CEL11168.1"/>
    <property type="molecule type" value="Genomic_DNA"/>
</dbReference>
<reference evidence="3" key="1">
    <citation type="journal article" date="2016" name="Genome Announc.">
        <title>Draft genome sequences of fungus Aspergillus calidoustus.</title>
        <authorList>
            <person name="Horn F."/>
            <person name="Linde J."/>
            <person name="Mattern D.J."/>
            <person name="Walther G."/>
            <person name="Guthke R."/>
            <person name="Scherlach K."/>
            <person name="Martin K."/>
            <person name="Brakhage A.A."/>
            <person name="Petzke L."/>
            <person name="Valiante V."/>
        </authorList>
    </citation>
    <scope>NUCLEOTIDE SEQUENCE [LARGE SCALE GENOMIC DNA]</scope>
    <source>
        <strain evidence="3">SF006504</strain>
    </source>
</reference>
<sequence>MYSVCLLFVRALSAARNPCLTNTSHSTYPSSTYTINMAPPKHTPRSILETFYAAERIYMSALPSSRDFTTLAAVVSPTFRLEQTSALPYAGTYIGPRGFQDWATRMADYFDVVDVRDPEVFERDGSNKVMVLANVLFRVRATGEELLFPFAQAITVDLELGVMTELRPFYWDVAAVNKALGVGQ</sequence>